<feature type="coiled-coil region" evidence="1">
    <location>
        <begin position="1094"/>
        <end position="1149"/>
    </location>
</feature>
<feature type="region of interest" description="Disordered" evidence="2">
    <location>
        <begin position="83"/>
        <end position="108"/>
    </location>
</feature>
<name>A0AAD9LGF6_BABDI</name>
<evidence type="ECO:0000313" key="3">
    <source>
        <dbReference type="EMBL" id="KAK1935873.1"/>
    </source>
</evidence>
<sequence length="1162" mass="130314">MSLQFLRNLNKNVTESLSILNEGLEIANGIADVNGTHLPYVLQLRPPQEKDSSSIAKCCIFQDISVQTSDCCIDGDSTASYTLEGKSRGSSSSESSNGKSKTTPSISSATGGVTVDAINSEGEDVTVSASHMSTCALGDACLLRLIDKDTYSEALKCIDEFIGNVNNAMATYSYATRNLLERQSLPVLCSVITITQVIDFIRKPNVRLCETFGDPLALSKTMLDIVASTVSVINRMLVYPEDILKDKHRKKVEAKLTTHLRINHEDCRSQVMSDNYNVVEHPIKDGNVSTSFISQERINAFDYMGNVGVLIIKDQEKERLHYTLSLLQTVGIETNFGRTLMAAAGVCLNSLEVSEKEVVDNVLQLIEKMYTHNDICWLLHQADEHKLYTVDKSDEFYINWQLCCNGICCACERPLGMYGIPESMAALPDSGWCNCIISRNDLISPNRSLIEEELMASAMHPCRLLEMALETSDMMVKSRITGLMLLMVLNSSDFLNQFIDAGCIEHLLNIIDTCHVDQFSVVNTALDELTLENKVECGGDIEKELLMCMSFLPCSIDCIMMLRHCLKTVGCKSIDVAKVVKCISRLASTMMKIWVYYNCVDHEGSREIETAPFIDVICIVIDMCITVMMQPRHRSHGTFGDYNNTMTAGNMAKLAVHNLVEAQKSADVSTLKEFLETGILEELLCAAHLLCCRTGFGYEIHRRVFDKLTRFISSAFLVYKGAPTIMGDLVSRLMKPLDSYMPALYAFVYNDIQTRDIETLKSIDITSQQQTRLKQLRIEMLGDMANVPILLHWLLTLNDNANVFPKEHFRRTLLSIVAASDLLAGNEVADAIIEYVQLQYKEALNKLGDVGAAYDMDATMRQLISPLEISTTLLEANKNDSMKTNALFENAWLMGIDILNKALKRIQQSNDSCLMENTLCIMSLLIKCLCTIGMDAVNQHVDIAPLLTLGYSLGVPLYQERMDLHLLISITRSLRDTYMCDEHKYALMLIRGVAASQYSDALVERYIPMLQSFLLISQHAYVSNALDVLLWDHTNTHSFLLSAAVHSFIMHFRQLIHSHMMVNICEDMQSYSLVHKDDIYLKASKTDDEIERMRQLHSEELAFAQDRIAKLTSQINVMANSYYLAESAMKTLREELDLVMAENLDLREQLRESVISNATAST</sequence>
<comment type="caution">
    <text evidence="3">The sequence shown here is derived from an EMBL/GenBank/DDBJ whole genome shotgun (WGS) entry which is preliminary data.</text>
</comment>
<reference evidence="3" key="1">
    <citation type="journal article" date="2014" name="Nucleic Acids Res.">
        <title>The evolutionary dynamics of variant antigen genes in Babesia reveal a history of genomic innovation underlying host-parasite interaction.</title>
        <authorList>
            <person name="Jackson A.P."/>
            <person name="Otto T.D."/>
            <person name="Darby A."/>
            <person name="Ramaprasad A."/>
            <person name="Xia D."/>
            <person name="Echaide I.E."/>
            <person name="Farber M."/>
            <person name="Gahlot S."/>
            <person name="Gamble J."/>
            <person name="Gupta D."/>
            <person name="Gupta Y."/>
            <person name="Jackson L."/>
            <person name="Malandrin L."/>
            <person name="Malas T.B."/>
            <person name="Moussa E."/>
            <person name="Nair M."/>
            <person name="Reid A.J."/>
            <person name="Sanders M."/>
            <person name="Sharma J."/>
            <person name="Tracey A."/>
            <person name="Quail M.A."/>
            <person name="Weir W."/>
            <person name="Wastling J.M."/>
            <person name="Hall N."/>
            <person name="Willadsen P."/>
            <person name="Lingelbach K."/>
            <person name="Shiels B."/>
            <person name="Tait A."/>
            <person name="Berriman M."/>
            <person name="Allred D.R."/>
            <person name="Pain A."/>
        </authorList>
    </citation>
    <scope>NUCLEOTIDE SEQUENCE</scope>
    <source>
        <strain evidence="3">1802A</strain>
    </source>
</reference>
<organism evidence="3 4">
    <name type="scientific">Babesia divergens</name>
    <dbReference type="NCBI Taxonomy" id="32595"/>
    <lineage>
        <taxon>Eukaryota</taxon>
        <taxon>Sar</taxon>
        <taxon>Alveolata</taxon>
        <taxon>Apicomplexa</taxon>
        <taxon>Aconoidasida</taxon>
        <taxon>Piroplasmida</taxon>
        <taxon>Babesiidae</taxon>
        <taxon>Babesia</taxon>
    </lineage>
</organism>
<evidence type="ECO:0000256" key="2">
    <source>
        <dbReference type="SAM" id="MobiDB-lite"/>
    </source>
</evidence>
<gene>
    <name evidence="3" type="ORF">X943_000110</name>
</gene>
<evidence type="ECO:0000313" key="4">
    <source>
        <dbReference type="Proteomes" id="UP001195914"/>
    </source>
</evidence>
<keyword evidence="4" id="KW-1185">Reference proteome</keyword>
<evidence type="ECO:0000256" key="1">
    <source>
        <dbReference type="SAM" id="Coils"/>
    </source>
</evidence>
<dbReference type="Proteomes" id="UP001195914">
    <property type="component" value="Unassembled WGS sequence"/>
</dbReference>
<dbReference type="EMBL" id="JAHBMH010000044">
    <property type="protein sequence ID" value="KAK1935873.1"/>
    <property type="molecule type" value="Genomic_DNA"/>
</dbReference>
<accession>A0AAD9LGF6</accession>
<keyword evidence="1" id="KW-0175">Coiled coil</keyword>
<dbReference type="AlphaFoldDB" id="A0AAD9LGF6"/>
<feature type="compositionally biased region" description="Low complexity" evidence="2">
    <location>
        <begin position="88"/>
        <end position="101"/>
    </location>
</feature>
<protein>
    <submittedName>
        <fullName evidence="3">Uncharacterized protein</fullName>
    </submittedName>
</protein>
<reference evidence="3" key="2">
    <citation type="submission" date="2021-05" db="EMBL/GenBank/DDBJ databases">
        <authorList>
            <person name="Pain A."/>
        </authorList>
    </citation>
    <scope>NUCLEOTIDE SEQUENCE</scope>
    <source>
        <strain evidence="3">1802A</strain>
    </source>
</reference>
<proteinExistence type="predicted"/>